<dbReference type="RefSeq" id="WP_275476659.1">
    <property type="nucleotide sequence ID" value="NZ_CP162940.1"/>
</dbReference>
<comment type="caution">
    <text evidence="1">The sequence shown here is derived from an EMBL/GenBank/DDBJ whole genome shotgun (WGS) entry which is preliminary data.</text>
</comment>
<dbReference type="Proteomes" id="UP001579974">
    <property type="component" value="Unassembled WGS sequence"/>
</dbReference>
<gene>
    <name evidence="1" type="ORF">KKP3000_004713</name>
</gene>
<evidence type="ECO:0000313" key="2">
    <source>
        <dbReference type="Proteomes" id="UP001579974"/>
    </source>
</evidence>
<sequence>MIWLLIILAVLICLAILLLLPVEIRVHYEHVQEDDQGMIELRYLGGLVRIKRELTKVQVGVTDNGPAVGVKTESKADASHGIFSAADLTQVFRELGPLLDFMRISSRIIRRSARHVHVRFIQLEANVGFPDAVVTGTSVGVLYMLLESIFGYLGQFCRLQQVPSIAIHPVFNQFVLQVRTQSIMSIRLGYAISAGIRLLLAWKRRT</sequence>
<reference evidence="1 2" key="1">
    <citation type="journal article" date="2024" name="Int. J. Mol. Sci.">
        <title>Exploration of Alicyclobacillus spp. Genome in Search of Antibiotic Resistance.</title>
        <authorList>
            <person name="Bucka-Kolendo J."/>
            <person name="Kiousi D.E."/>
            <person name="Dekowska A."/>
            <person name="Mikolajczuk-Szczyrba A."/>
            <person name="Karadedos D.M."/>
            <person name="Michael P."/>
            <person name="Galanis A."/>
            <person name="Sokolowska B."/>
        </authorList>
    </citation>
    <scope>NUCLEOTIDE SEQUENCE [LARGE SCALE GENOMIC DNA]</scope>
    <source>
        <strain evidence="1 2">KKP 3000</strain>
    </source>
</reference>
<dbReference type="InterPro" id="IPR021338">
    <property type="entry name" value="DUF2953"/>
</dbReference>
<dbReference type="Pfam" id="PF11167">
    <property type="entry name" value="DUF2953"/>
    <property type="match status" value="1"/>
</dbReference>
<dbReference type="EMBL" id="JBDXSU010000009">
    <property type="protein sequence ID" value="MFB5191209.1"/>
    <property type="molecule type" value="Genomic_DNA"/>
</dbReference>
<proteinExistence type="predicted"/>
<organism evidence="1 2">
    <name type="scientific">Alicyclobacillus fastidiosus</name>
    <dbReference type="NCBI Taxonomy" id="392011"/>
    <lineage>
        <taxon>Bacteria</taxon>
        <taxon>Bacillati</taxon>
        <taxon>Bacillota</taxon>
        <taxon>Bacilli</taxon>
        <taxon>Bacillales</taxon>
        <taxon>Alicyclobacillaceae</taxon>
        <taxon>Alicyclobacillus</taxon>
    </lineage>
</organism>
<evidence type="ECO:0000313" key="1">
    <source>
        <dbReference type="EMBL" id="MFB5191209.1"/>
    </source>
</evidence>
<keyword evidence="2" id="KW-1185">Reference proteome</keyword>
<accession>A0ABV5AG60</accession>
<name>A0ABV5AG60_9BACL</name>
<protein>
    <submittedName>
        <fullName evidence="1">DUF2953 domain-containing protein</fullName>
    </submittedName>
</protein>